<proteinExistence type="predicted"/>
<dbReference type="SUPFAM" id="SSF56112">
    <property type="entry name" value="Protein kinase-like (PK-like)"/>
    <property type="match status" value="1"/>
</dbReference>
<dbReference type="GO" id="GO:0004672">
    <property type="term" value="F:protein kinase activity"/>
    <property type="evidence" value="ECO:0007669"/>
    <property type="project" value="InterPro"/>
</dbReference>
<dbReference type="PROSITE" id="PS00108">
    <property type="entry name" value="PROTEIN_KINASE_ST"/>
    <property type="match status" value="1"/>
</dbReference>
<dbReference type="InterPro" id="IPR052898">
    <property type="entry name" value="ACAD10-like"/>
</dbReference>
<dbReference type="PANTHER" id="PTHR47829">
    <property type="entry name" value="HYDROLASE, PUTATIVE (AFU_ORTHOLOGUE AFUA_1G12880)-RELATED"/>
    <property type="match status" value="1"/>
</dbReference>
<dbReference type="PANTHER" id="PTHR47829:SF1">
    <property type="entry name" value="HAD FAMILY PHOSPHATASE"/>
    <property type="match status" value="1"/>
</dbReference>
<organism evidence="2">
    <name type="scientific">marine metagenome</name>
    <dbReference type="NCBI Taxonomy" id="408172"/>
    <lineage>
        <taxon>unclassified sequences</taxon>
        <taxon>metagenomes</taxon>
        <taxon>ecological metagenomes</taxon>
    </lineage>
</organism>
<dbReference type="InterPro" id="IPR011009">
    <property type="entry name" value="Kinase-like_dom_sf"/>
</dbReference>
<evidence type="ECO:0000313" key="2">
    <source>
        <dbReference type="EMBL" id="SUZ79363.1"/>
    </source>
</evidence>
<accession>A0A381QPB8</accession>
<gene>
    <name evidence="2" type="ORF">METZ01_LOCUS32217</name>
</gene>
<dbReference type="InterPro" id="IPR002575">
    <property type="entry name" value="Aminoglycoside_PTrfase"/>
</dbReference>
<protein>
    <recommendedName>
        <fullName evidence="1">Aminoglycoside phosphotransferase domain-containing protein</fullName>
    </recommendedName>
</protein>
<reference evidence="2" key="1">
    <citation type="submission" date="2018-05" db="EMBL/GenBank/DDBJ databases">
        <authorList>
            <person name="Lanie J.A."/>
            <person name="Ng W.-L."/>
            <person name="Kazmierczak K.M."/>
            <person name="Andrzejewski T.M."/>
            <person name="Davidsen T.M."/>
            <person name="Wayne K.J."/>
            <person name="Tettelin H."/>
            <person name="Glass J.I."/>
            <person name="Rusch D."/>
            <person name="Podicherti R."/>
            <person name="Tsui H.-C.T."/>
            <person name="Winkler M.E."/>
        </authorList>
    </citation>
    <scope>NUCLEOTIDE SEQUENCE</scope>
</reference>
<feature type="domain" description="Aminoglycoside phosphotransferase" evidence="1">
    <location>
        <begin position="69"/>
        <end position="300"/>
    </location>
</feature>
<dbReference type="InterPro" id="IPR008271">
    <property type="entry name" value="Ser/Thr_kinase_AS"/>
</dbReference>
<name>A0A381QPB8_9ZZZZ</name>
<dbReference type="Gene3D" id="3.30.200.20">
    <property type="entry name" value="Phosphorylase Kinase, domain 1"/>
    <property type="match status" value="1"/>
</dbReference>
<dbReference type="CDD" id="cd05154">
    <property type="entry name" value="ACAD10_11_N-like"/>
    <property type="match status" value="1"/>
</dbReference>
<dbReference type="Gene3D" id="3.90.1200.10">
    <property type="match status" value="1"/>
</dbReference>
<dbReference type="EMBL" id="UINC01001383">
    <property type="protein sequence ID" value="SUZ79363.1"/>
    <property type="molecule type" value="Genomic_DNA"/>
</dbReference>
<sequence length="391" mass="45133">MSGKRSKINLPIPIWLRFYLKFSKILKNNNNVTFEMDLPKDIREGETLPVESISNFLKSKGFNTDDLSIKQFPSGFSNLTYYLKTNDHELVLRRPPYGADSLKGGHDMFREYQILKKLKTEFAKIPNVHFYSDDQSILGVPFYVMDCVKGYILRPGLSQKNAPDSDTISGIADSLVDTLVELHQVDLNKSELINFGKIDGYIERQIAGWTKRYYHAKTDNIPEMDFIAKWLSENQPRESSPSIIHNDFKYDNMVLDPKDPTKVIAVLDWEMATLGDPLMDFGTTLGYWMDKNDPEELRIFQLSPTTLDGNPSRNELLGMYEKKSGKTIQNPTFYYVYGLFKIAIIAQQIYFRYHKGYTKDKRFSMLNIAVRSLGIMANQAVIKNRLNDLFE</sequence>
<evidence type="ECO:0000259" key="1">
    <source>
        <dbReference type="Pfam" id="PF01636"/>
    </source>
</evidence>
<dbReference type="AlphaFoldDB" id="A0A381QPB8"/>
<dbReference type="InterPro" id="IPR041726">
    <property type="entry name" value="ACAD10_11_N"/>
</dbReference>
<dbReference type="Pfam" id="PF01636">
    <property type="entry name" value="APH"/>
    <property type="match status" value="1"/>
</dbReference>